<evidence type="ECO:0000313" key="1">
    <source>
        <dbReference type="EMBL" id="ENU19189.1"/>
    </source>
</evidence>
<proteinExistence type="predicted"/>
<dbReference type="PATRIC" id="fig|1217715.3.peg.1994"/>
<sequence>MRPTAAKNFLEMEKIVIDQSKKDTLNKVA</sequence>
<reference evidence="1 2" key="1">
    <citation type="submission" date="2013-02" db="EMBL/GenBank/DDBJ databases">
        <title>The Genome Sequence of Acinetobacter sp. ANC 3994.</title>
        <authorList>
            <consortium name="The Broad Institute Genome Sequencing Platform"/>
            <consortium name="The Broad Institute Genome Sequencing Center for Infectious Disease"/>
            <person name="Cerqueira G."/>
            <person name="Feldgarden M."/>
            <person name="Courvalin P."/>
            <person name="Perichon B."/>
            <person name="Grillot-Courvalin C."/>
            <person name="Clermont D."/>
            <person name="Rocha E."/>
            <person name="Yoon E.-J."/>
            <person name="Nemec A."/>
            <person name="Walker B."/>
            <person name="Young S.K."/>
            <person name="Zeng Q."/>
            <person name="Gargeya S."/>
            <person name="Fitzgerald M."/>
            <person name="Haas B."/>
            <person name="Abouelleil A."/>
            <person name="Alvarado L."/>
            <person name="Arachchi H.M."/>
            <person name="Berlin A.M."/>
            <person name="Chapman S.B."/>
            <person name="Dewar J."/>
            <person name="Goldberg J."/>
            <person name="Griggs A."/>
            <person name="Gujja S."/>
            <person name="Hansen M."/>
            <person name="Howarth C."/>
            <person name="Imamovic A."/>
            <person name="Larimer J."/>
            <person name="McCowan C."/>
            <person name="Murphy C."/>
            <person name="Neiman D."/>
            <person name="Pearson M."/>
            <person name="Priest M."/>
            <person name="Roberts A."/>
            <person name="Saif S."/>
            <person name="Shea T."/>
            <person name="Sisk P."/>
            <person name="Sykes S."/>
            <person name="Wortman J."/>
            <person name="Nusbaum C."/>
            <person name="Birren B."/>
        </authorList>
    </citation>
    <scope>NUCLEOTIDE SEQUENCE [LARGE SCALE GENOMIC DNA]</scope>
    <source>
        <strain evidence="1 2">ANC 3994</strain>
    </source>
</reference>
<comment type="caution">
    <text evidence="1">The sequence shown here is derived from an EMBL/GenBank/DDBJ whole genome shotgun (WGS) entry which is preliminary data.</text>
</comment>
<accession>N8QD19</accession>
<evidence type="ECO:0000313" key="2">
    <source>
        <dbReference type="Proteomes" id="UP000013086"/>
    </source>
</evidence>
<gene>
    <name evidence="1" type="ORF">F994_02045</name>
</gene>
<name>N8QD19_9GAMM</name>
<dbReference type="EMBL" id="APOH01000015">
    <property type="protein sequence ID" value="ENU19189.1"/>
    <property type="molecule type" value="Genomic_DNA"/>
</dbReference>
<protein>
    <submittedName>
        <fullName evidence="1">Uncharacterized protein</fullName>
    </submittedName>
</protein>
<organism evidence="1 2">
    <name type="scientific">Acinetobacter bohemicus ANC 3994</name>
    <dbReference type="NCBI Taxonomy" id="1217715"/>
    <lineage>
        <taxon>Bacteria</taxon>
        <taxon>Pseudomonadati</taxon>
        <taxon>Pseudomonadota</taxon>
        <taxon>Gammaproteobacteria</taxon>
        <taxon>Moraxellales</taxon>
        <taxon>Moraxellaceae</taxon>
        <taxon>Acinetobacter</taxon>
    </lineage>
</organism>
<dbReference type="Proteomes" id="UP000013086">
    <property type="component" value="Unassembled WGS sequence"/>
</dbReference>
<dbReference type="AlphaFoldDB" id="N8QD19"/>
<dbReference type="HOGENOM" id="CLU_3408398_0_0_6"/>